<dbReference type="SUPFAM" id="SSF54523">
    <property type="entry name" value="Pili subunits"/>
    <property type="match status" value="1"/>
</dbReference>
<reference evidence="2 3" key="1">
    <citation type="submission" date="2018-04" db="EMBL/GenBank/DDBJ databases">
        <title>Genomic Encyclopedia of Type Strains, Phase IV (KMG-IV): sequencing the most valuable type-strain genomes for metagenomic binning, comparative biology and taxonomic classification.</title>
        <authorList>
            <person name="Goeker M."/>
        </authorList>
    </citation>
    <scope>NUCLEOTIDE SEQUENCE [LARGE SCALE GENOMIC DNA]</scope>
    <source>
        <strain evidence="2 3">DSM 14823</strain>
    </source>
</reference>
<evidence type="ECO:0000313" key="3">
    <source>
        <dbReference type="Proteomes" id="UP000245959"/>
    </source>
</evidence>
<dbReference type="OrthoDB" id="249920at2"/>
<dbReference type="GO" id="GO:0015628">
    <property type="term" value="P:protein secretion by the type II secretion system"/>
    <property type="evidence" value="ECO:0007669"/>
    <property type="project" value="InterPro"/>
</dbReference>
<dbReference type="AlphaFoldDB" id="A0A2U1B271"/>
<organism evidence="2 3">
    <name type="scientific">Victivallis vadensis</name>
    <dbReference type="NCBI Taxonomy" id="172901"/>
    <lineage>
        <taxon>Bacteria</taxon>
        <taxon>Pseudomonadati</taxon>
        <taxon>Lentisphaerota</taxon>
        <taxon>Lentisphaeria</taxon>
        <taxon>Victivallales</taxon>
        <taxon>Victivallaceae</taxon>
        <taxon>Victivallis</taxon>
    </lineage>
</organism>
<dbReference type="Gene3D" id="3.30.700.10">
    <property type="entry name" value="Glycoprotein, Type 4 Pilin"/>
    <property type="match status" value="1"/>
</dbReference>
<keyword evidence="1" id="KW-0488">Methylation</keyword>
<accession>A0A2U1B271</accession>
<evidence type="ECO:0000256" key="1">
    <source>
        <dbReference type="ARBA" id="ARBA00022481"/>
    </source>
</evidence>
<evidence type="ECO:0000313" key="2">
    <source>
        <dbReference type="EMBL" id="PVY42765.1"/>
    </source>
</evidence>
<dbReference type="PRINTS" id="PR00813">
    <property type="entry name" value="BCTERIALGSPG"/>
</dbReference>
<dbReference type="InterPro" id="IPR045584">
    <property type="entry name" value="Pilin-like"/>
</dbReference>
<dbReference type="PANTHER" id="PTHR30093:SF2">
    <property type="entry name" value="TYPE II SECRETION SYSTEM PROTEIN H"/>
    <property type="match status" value="1"/>
</dbReference>
<keyword evidence="3" id="KW-1185">Reference proteome</keyword>
<dbReference type="RefSeq" id="WP_116883677.1">
    <property type="nucleotide sequence ID" value="NZ_CABMMC010000018.1"/>
</dbReference>
<dbReference type="GeneID" id="78294989"/>
<dbReference type="PANTHER" id="PTHR30093">
    <property type="entry name" value="GENERAL SECRETION PATHWAY PROTEIN G"/>
    <property type="match status" value="1"/>
</dbReference>
<dbReference type="NCBIfam" id="TIGR04294">
    <property type="entry name" value="pre_pil_HX9DG"/>
    <property type="match status" value="1"/>
</dbReference>
<dbReference type="InterPro" id="IPR027558">
    <property type="entry name" value="Pre_pil_HX9DG_C"/>
</dbReference>
<dbReference type="Proteomes" id="UP000245959">
    <property type="component" value="Unassembled WGS sequence"/>
</dbReference>
<dbReference type="GO" id="GO:0015627">
    <property type="term" value="C:type II protein secretion system complex"/>
    <property type="evidence" value="ECO:0007669"/>
    <property type="project" value="InterPro"/>
</dbReference>
<dbReference type="InterPro" id="IPR000983">
    <property type="entry name" value="Bac_GSPG_pilin"/>
</dbReference>
<sequence length="240" mass="26208">MLKRFTLIELLVVIAIIAILAAMLLPALNGARDRARTITCAGNQKQVALGMNMYSDDNQGLYPGIKGGANMVNIYLWELAGFTEDASQWSWRNDWGGGLQPLVNAYVHSPKTFTCPLSGARADYPLCSRIQNDYPFSAAFFYYGVPAPRVKSASSVMLTAEGWMSPSFLVAHDLEIRHAGKANVSFVDGHVETRSRQDIYDKWEAFYPEELPAAPGVVGAYNATAGAWQSSGSPVMPGTY</sequence>
<comment type="caution">
    <text evidence="2">The sequence shown here is derived from an EMBL/GenBank/DDBJ whole genome shotgun (WGS) entry which is preliminary data.</text>
</comment>
<proteinExistence type="predicted"/>
<dbReference type="InterPro" id="IPR012902">
    <property type="entry name" value="N_methyl_site"/>
</dbReference>
<gene>
    <name evidence="2" type="ORF">C8D82_11074</name>
</gene>
<protein>
    <submittedName>
        <fullName evidence="2">Prepilin-type N-terminal cleavage/methylation domain-containing protein/prepilin-type processing-associated H-X9-DG protein</fullName>
    </submittedName>
</protein>
<name>A0A2U1B271_9BACT</name>
<dbReference type="NCBIfam" id="TIGR02532">
    <property type="entry name" value="IV_pilin_GFxxxE"/>
    <property type="match status" value="1"/>
</dbReference>
<dbReference type="EMBL" id="QEKH01000010">
    <property type="protein sequence ID" value="PVY42765.1"/>
    <property type="molecule type" value="Genomic_DNA"/>
</dbReference>